<feature type="transmembrane region" description="Helical" evidence="5">
    <location>
        <begin position="180"/>
        <end position="207"/>
    </location>
</feature>
<keyword evidence="4 5" id="KW-0472">Membrane</keyword>
<sequence length="317" mass="33517">MLGAILDWLLSFQIYLPIAEISISVFLLLALGAGVGFLSGLIGVGGGFLVTPLLIFIGVPPAVAVATQSNQVVASSVSGVLVHWGRGNVDFVMGGVLLIGGLLGSSIGIVVFSLLRQFGQIDVVIAISYVVTLGSIGLLMMVESIQALRRIRRKAPPKKLHQHTWVHGLPFKLRFKKSRLYISAILPISVGAFVGLLSAVMGVGGAFMLVPAMIYLLGMPTSIVIGTSLFQIIFVSGYVTILQSWQNHAVDIMLALLLTIGSVVGAQFGGRLGAKLPGEQLRFLMAALVVTVGLLLLIELVRRPANLYSIMAVGGLH</sequence>
<evidence type="ECO:0000313" key="7">
    <source>
        <dbReference type="Proteomes" id="UP001279642"/>
    </source>
</evidence>
<comment type="subcellular location">
    <subcellularLocation>
        <location evidence="5">Cell membrane</location>
        <topology evidence="5">Multi-pass membrane protein</topology>
    </subcellularLocation>
    <subcellularLocation>
        <location evidence="1">Membrane</location>
        <topology evidence="1">Multi-pass membrane protein</topology>
    </subcellularLocation>
</comment>
<evidence type="ECO:0000256" key="5">
    <source>
        <dbReference type="RuleBase" id="RU363041"/>
    </source>
</evidence>
<proteinExistence type="inferred from homology"/>
<organism evidence="6 7">
    <name type="scientific">Dongia soli</name>
    <dbReference type="NCBI Taxonomy" id="600628"/>
    <lineage>
        <taxon>Bacteria</taxon>
        <taxon>Pseudomonadati</taxon>
        <taxon>Pseudomonadota</taxon>
        <taxon>Alphaproteobacteria</taxon>
        <taxon>Rhodospirillales</taxon>
        <taxon>Dongiaceae</taxon>
        <taxon>Dongia</taxon>
    </lineage>
</organism>
<evidence type="ECO:0000256" key="2">
    <source>
        <dbReference type="ARBA" id="ARBA00022692"/>
    </source>
</evidence>
<comment type="caution">
    <text evidence="6">The sequence shown here is derived from an EMBL/GenBank/DDBJ whole genome shotgun (WGS) entry which is preliminary data.</text>
</comment>
<feature type="transmembrane region" description="Helical" evidence="5">
    <location>
        <begin position="213"/>
        <end position="240"/>
    </location>
</feature>
<feature type="transmembrane region" description="Helical" evidence="5">
    <location>
        <begin position="65"/>
        <end position="84"/>
    </location>
</feature>
<evidence type="ECO:0000313" key="6">
    <source>
        <dbReference type="EMBL" id="MDY0882165.1"/>
    </source>
</evidence>
<keyword evidence="2 5" id="KW-0812">Transmembrane</keyword>
<feature type="transmembrane region" description="Helical" evidence="5">
    <location>
        <begin position="252"/>
        <end position="269"/>
    </location>
</feature>
<feature type="transmembrane region" description="Helical" evidence="5">
    <location>
        <begin position="91"/>
        <end position="115"/>
    </location>
</feature>
<feature type="transmembrane region" description="Helical" evidence="5">
    <location>
        <begin position="121"/>
        <end position="142"/>
    </location>
</feature>
<comment type="similarity">
    <text evidence="5">Belongs to the 4-toluene sulfonate uptake permease (TSUP) (TC 2.A.102) family.</text>
</comment>
<keyword evidence="3 5" id="KW-1133">Transmembrane helix</keyword>
<dbReference type="PANTHER" id="PTHR43701:SF12">
    <property type="entry name" value="MEMBRANE TRANSPORTER PROTEIN YTNM-RELATED"/>
    <property type="match status" value="1"/>
</dbReference>
<feature type="transmembrane region" description="Helical" evidence="5">
    <location>
        <begin position="38"/>
        <end position="59"/>
    </location>
</feature>
<dbReference type="EMBL" id="JAXCLW010000001">
    <property type="protein sequence ID" value="MDY0882165.1"/>
    <property type="molecule type" value="Genomic_DNA"/>
</dbReference>
<keyword evidence="7" id="KW-1185">Reference proteome</keyword>
<name>A0ABU5E792_9PROT</name>
<dbReference type="RefSeq" id="WP_320507195.1">
    <property type="nucleotide sequence ID" value="NZ_JAXCLW010000001.1"/>
</dbReference>
<protein>
    <recommendedName>
        <fullName evidence="5">Probable membrane transporter protein</fullName>
    </recommendedName>
</protein>
<gene>
    <name evidence="6" type="ORF">SMD27_04875</name>
</gene>
<dbReference type="InterPro" id="IPR051598">
    <property type="entry name" value="TSUP/Inactive_protease-like"/>
</dbReference>
<feature type="transmembrane region" description="Helical" evidence="5">
    <location>
        <begin position="12"/>
        <end position="31"/>
    </location>
</feature>
<dbReference type="Proteomes" id="UP001279642">
    <property type="component" value="Unassembled WGS sequence"/>
</dbReference>
<dbReference type="InterPro" id="IPR002781">
    <property type="entry name" value="TM_pro_TauE-like"/>
</dbReference>
<evidence type="ECO:0000256" key="1">
    <source>
        <dbReference type="ARBA" id="ARBA00004141"/>
    </source>
</evidence>
<dbReference type="Pfam" id="PF01925">
    <property type="entry name" value="TauE"/>
    <property type="match status" value="1"/>
</dbReference>
<evidence type="ECO:0000256" key="3">
    <source>
        <dbReference type="ARBA" id="ARBA00022989"/>
    </source>
</evidence>
<evidence type="ECO:0000256" key="4">
    <source>
        <dbReference type="ARBA" id="ARBA00023136"/>
    </source>
</evidence>
<accession>A0ABU5E792</accession>
<feature type="transmembrane region" description="Helical" evidence="5">
    <location>
        <begin position="281"/>
        <end position="301"/>
    </location>
</feature>
<dbReference type="PANTHER" id="PTHR43701">
    <property type="entry name" value="MEMBRANE TRANSPORTER PROTEIN MJ0441-RELATED"/>
    <property type="match status" value="1"/>
</dbReference>
<keyword evidence="5" id="KW-1003">Cell membrane</keyword>
<reference evidence="6 7" key="1">
    <citation type="journal article" date="2016" name="Antonie Van Leeuwenhoek">
        <title>Dongia soli sp. nov., isolated from soil from Dokdo, Korea.</title>
        <authorList>
            <person name="Kim D.U."/>
            <person name="Lee H."/>
            <person name="Kim H."/>
            <person name="Kim S.G."/>
            <person name="Ka J.O."/>
        </authorList>
    </citation>
    <scope>NUCLEOTIDE SEQUENCE [LARGE SCALE GENOMIC DNA]</scope>
    <source>
        <strain evidence="6 7">D78</strain>
    </source>
</reference>